<name>A0ABQ8ZJV5_9ROSI</name>
<dbReference type="Pfam" id="PF25821">
    <property type="entry name" value="DUF7950"/>
    <property type="match status" value="1"/>
</dbReference>
<gene>
    <name evidence="3" type="ORF">OIU77_016298</name>
</gene>
<comment type="caution">
    <text evidence="3">The sequence shown here is derived from an EMBL/GenBank/DDBJ whole genome shotgun (WGS) entry which is preliminary data.</text>
</comment>
<evidence type="ECO:0000313" key="3">
    <source>
        <dbReference type="EMBL" id="KAJ6302178.1"/>
    </source>
</evidence>
<reference evidence="3" key="1">
    <citation type="submission" date="2022-10" db="EMBL/GenBank/DDBJ databases">
        <authorList>
            <person name="Hyden B.L."/>
            <person name="Feng K."/>
            <person name="Yates T."/>
            <person name="Jawdy S."/>
            <person name="Smart L.B."/>
            <person name="Muchero W."/>
        </authorList>
    </citation>
    <scope>NUCLEOTIDE SEQUENCE</scope>
    <source>
        <tissue evidence="3">Shoot tip</tissue>
    </source>
</reference>
<dbReference type="PANTHER" id="PTHR33595:SF26">
    <property type="entry name" value="(RAPE) HYPOTHETICAL PROTEIN"/>
    <property type="match status" value="1"/>
</dbReference>
<feature type="domain" description="DUF7950" evidence="2">
    <location>
        <begin position="157"/>
        <end position="300"/>
    </location>
</feature>
<accession>A0ABQ8ZJV5</accession>
<proteinExistence type="predicted"/>
<feature type="region of interest" description="Disordered" evidence="1">
    <location>
        <begin position="36"/>
        <end position="70"/>
    </location>
</feature>
<organism evidence="3 4">
    <name type="scientific">Salix suchowensis</name>
    <dbReference type="NCBI Taxonomy" id="1278906"/>
    <lineage>
        <taxon>Eukaryota</taxon>
        <taxon>Viridiplantae</taxon>
        <taxon>Streptophyta</taxon>
        <taxon>Embryophyta</taxon>
        <taxon>Tracheophyta</taxon>
        <taxon>Spermatophyta</taxon>
        <taxon>Magnoliopsida</taxon>
        <taxon>eudicotyledons</taxon>
        <taxon>Gunneridae</taxon>
        <taxon>Pentapetalae</taxon>
        <taxon>rosids</taxon>
        <taxon>fabids</taxon>
        <taxon>Malpighiales</taxon>
        <taxon>Salicaceae</taxon>
        <taxon>Saliceae</taxon>
        <taxon>Salix</taxon>
    </lineage>
</organism>
<reference evidence="3" key="2">
    <citation type="journal article" date="2023" name="Int. J. Mol. Sci.">
        <title>De Novo Assembly and Annotation of 11 Diverse Shrub Willow (Salix) Genomes Reveals Novel Gene Organization in Sex-Linked Regions.</title>
        <authorList>
            <person name="Hyden B."/>
            <person name="Feng K."/>
            <person name="Yates T.B."/>
            <person name="Jawdy S."/>
            <person name="Cereghino C."/>
            <person name="Smart L.B."/>
            <person name="Muchero W."/>
        </authorList>
    </citation>
    <scope>NUCLEOTIDE SEQUENCE</scope>
    <source>
        <tissue evidence="3">Shoot tip</tissue>
    </source>
</reference>
<sequence>MDGGNGWHVIGGAAAGAQACDRAGAQDKTIINRILHRFRPIAPKPATGVPSSDQEKEGEGEGEGGDLSSSVTLQLLPEGSESKDGESQERIGKTWYSNDNFQDLAADNMKEYVDDQENQEHPMCFKFKLKQPMIEGYGKPDQTFVMLPQKRETTVAESWVTVECVTDSTCMDERAVLLGCTDVERMRNLEEDTCPGFISDGLNHVQWMNGAYRKMVETARKEVSKERVQLYNTAPEVMVRLVIKEKLLRFVDCASAFSCWVRLQNSWQKEKCSKTAVPCDVWRMDFGGFAWRLDVDSALSLGR</sequence>
<dbReference type="Proteomes" id="UP001141253">
    <property type="component" value="Chromosome 16"/>
</dbReference>
<dbReference type="InterPro" id="IPR057710">
    <property type="entry name" value="DUF7950"/>
</dbReference>
<evidence type="ECO:0000259" key="2">
    <source>
        <dbReference type="Pfam" id="PF25821"/>
    </source>
</evidence>
<protein>
    <recommendedName>
        <fullName evidence="2">DUF7950 domain-containing protein</fullName>
    </recommendedName>
</protein>
<keyword evidence="4" id="KW-1185">Reference proteome</keyword>
<dbReference type="PANTHER" id="PTHR33595">
    <property type="entry name" value="VON WILLEBRAND FACTOR A DOMAIN PROTEIN"/>
    <property type="match status" value="1"/>
</dbReference>
<evidence type="ECO:0000313" key="4">
    <source>
        <dbReference type="Proteomes" id="UP001141253"/>
    </source>
</evidence>
<dbReference type="EMBL" id="JAPFFI010000027">
    <property type="protein sequence ID" value="KAJ6302178.1"/>
    <property type="molecule type" value="Genomic_DNA"/>
</dbReference>
<evidence type="ECO:0000256" key="1">
    <source>
        <dbReference type="SAM" id="MobiDB-lite"/>
    </source>
</evidence>